<gene>
    <name evidence="1" type="ORF">WKI58_36720</name>
</gene>
<dbReference type="Proteomes" id="UP001375539">
    <property type="component" value="Unassembled WGS sequence"/>
</dbReference>
<evidence type="ECO:0000313" key="2">
    <source>
        <dbReference type="Proteomes" id="UP001375539"/>
    </source>
</evidence>
<accession>A0ACC6QVT9</accession>
<proteinExistence type="predicted"/>
<name>A0ACC6QVT9_9ACTN</name>
<protein>
    <submittedName>
        <fullName evidence="1">IS110 family transposase</fullName>
    </submittedName>
</protein>
<sequence>MARQDVKDEVIHLRSAGVDLGKRFLLACTRVPSPKRPGSWSLETERFGTTQAEIRRLLAWLVEARVEVVVMEATSDYWRSVYYMPQPHLNLMLVNPAHLKGIRGRKTDPSDAAFLARAGASGMAMGSFVPDREIRELRDLTRRRTEIVRAAGQEAQRLEKELEDTGMKFTSVLSDVVGATGRAILEALIAGERDCERLADLACGKARNKIPALIEALDGEFTDHHAFMVRHYLDEIDRLRQLVAVFDARIASMLAEREQDLDNLDTIPGVGRLAAEVIIAETGGDMAQFASAQHLASWIGVCPGQNESAGVNRSGRTRPGNSNIKRLLGTAAMAAIRDKTSYLAAFFRRISARRGGKRALVAVMHKLAIAIWHVLRSKAPYRDLGAEYFAKRDPERAMRRMTKEANSLGLTVRFEPIGGLTLHRPLYFRVSNPGRCAAAVRPGNVPPRRRLFFGCPVTNSTVAVPPRSYDAAGPVRTSPKDLAIGGLSYTTPVCRVN</sequence>
<keyword evidence="2" id="KW-1185">Reference proteome</keyword>
<dbReference type="EMBL" id="JBBKAI010000002">
    <property type="protein sequence ID" value="MEJ8661982.1"/>
    <property type="molecule type" value="Genomic_DNA"/>
</dbReference>
<evidence type="ECO:0000313" key="1">
    <source>
        <dbReference type="EMBL" id="MEJ8661982.1"/>
    </source>
</evidence>
<comment type="caution">
    <text evidence="1">The sequence shown here is derived from an EMBL/GenBank/DDBJ whole genome shotgun (WGS) entry which is preliminary data.</text>
</comment>
<reference evidence="1" key="1">
    <citation type="submission" date="2024-03" db="EMBL/GenBank/DDBJ databases">
        <title>Novel Streptomyces species of biotechnological and ecological value are a feature of Machair soil.</title>
        <authorList>
            <person name="Prole J.R."/>
            <person name="Goodfellow M."/>
            <person name="Allenby N."/>
            <person name="Ward A.C."/>
        </authorList>
    </citation>
    <scope>NUCLEOTIDE SEQUENCE</scope>
    <source>
        <strain evidence="1">MS1.AVA.4</strain>
    </source>
</reference>
<organism evidence="1 2">
    <name type="scientific">Streptomyces pratisoli</name>
    <dbReference type="NCBI Taxonomy" id="3139917"/>
    <lineage>
        <taxon>Bacteria</taxon>
        <taxon>Bacillati</taxon>
        <taxon>Actinomycetota</taxon>
        <taxon>Actinomycetes</taxon>
        <taxon>Kitasatosporales</taxon>
        <taxon>Streptomycetaceae</taxon>
        <taxon>Streptomyces</taxon>
    </lineage>
</organism>